<gene>
    <name evidence="1" type="ORF">METZ01_LOCUS109350</name>
</gene>
<dbReference type="Gene3D" id="3.40.50.1110">
    <property type="entry name" value="SGNH hydrolase"/>
    <property type="match status" value="1"/>
</dbReference>
<organism evidence="1">
    <name type="scientific">marine metagenome</name>
    <dbReference type="NCBI Taxonomy" id="408172"/>
    <lineage>
        <taxon>unclassified sequences</taxon>
        <taxon>metagenomes</taxon>
        <taxon>ecological metagenomes</taxon>
    </lineage>
</organism>
<evidence type="ECO:0008006" key="2">
    <source>
        <dbReference type="Google" id="ProtNLM"/>
    </source>
</evidence>
<evidence type="ECO:0000313" key="1">
    <source>
        <dbReference type="EMBL" id="SVA56496.1"/>
    </source>
</evidence>
<dbReference type="InterPro" id="IPR036514">
    <property type="entry name" value="SGNH_hydro_sf"/>
</dbReference>
<reference evidence="1" key="1">
    <citation type="submission" date="2018-05" db="EMBL/GenBank/DDBJ databases">
        <authorList>
            <person name="Lanie J.A."/>
            <person name="Ng W.-L."/>
            <person name="Kazmierczak K.M."/>
            <person name="Andrzejewski T.M."/>
            <person name="Davidsen T.M."/>
            <person name="Wayne K.J."/>
            <person name="Tettelin H."/>
            <person name="Glass J.I."/>
            <person name="Rusch D."/>
            <person name="Podicherti R."/>
            <person name="Tsui H.-C.T."/>
            <person name="Winkler M.E."/>
        </authorList>
    </citation>
    <scope>NUCLEOTIDE SEQUENCE</scope>
</reference>
<accession>A0A381WVD2</accession>
<dbReference type="EMBL" id="UINC01013019">
    <property type="protein sequence ID" value="SVA56496.1"/>
    <property type="molecule type" value="Genomic_DNA"/>
</dbReference>
<dbReference type="CDD" id="cd00229">
    <property type="entry name" value="SGNH_hydrolase"/>
    <property type="match status" value="1"/>
</dbReference>
<dbReference type="PROSITE" id="PS51257">
    <property type="entry name" value="PROKAR_LIPOPROTEIN"/>
    <property type="match status" value="1"/>
</dbReference>
<proteinExistence type="predicted"/>
<protein>
    <recommendedName>
        <fullName evidence="2">SGNH hydrolase-type esterase domain-containing protein</fullName>
    </recommendedName>
</protein>
<dbReference type="AlphaFoldDB" id="A0A381WVD2"/>
<sequence>MTNHFEKVLSRFLWAFSAFASLSACSQEPDKRLHADGKGWKLEQAVVADKKLPRVLLIGDSILNGYKNQVIKALEGKAYVDVWVNPYHQSEHLNDVLLPAVLANGPYDIVHFNIGLHGWQEGRIKDGTFEPLTKGYVQAIRKALPKARILWASSTPVTTKGEPVELKLEPEINPVIVEHNRLAAGVMVEMKVPVNDFYALLVHKLNLARGDRFHWTGPAYKLLGKKVTESVAHEFEAALGP</sequence>
<dbReference type="SUPFAM" id="SSF52266">
    <property type="entry name" value="SGNH hydrolase"/>
    <property type="match status" value="1"/>
</dbReference>
<name>A0A381WVD2_9ZZZZ</name>